<sequence>MENELISALTELNGLKNLESTTTSTSFVRDTGFVFYSTATDIGKSHGRVVMSPKYVSKLYSSPRRCPGTPLRMRPYTVPERHRTRSESLDPNSGDYQDTVTIVTDTLSSTVCMGTNTTSTTMMDTFDPAVQTMEVATTKRRPLKKSKSLEDVRVENLAGSQLSHEMEFVSSRIQKLKVQEY</sequence>
<protein>
    <submittedName>
        <fullName evidence="2">Uncharacterized protein</fullName>
    </submittedName>
</protein>
<evidence type="ECO:0000313" key="2">
    <source>
        <dbReference type="EMBL" id="JAV04035.1"/>
    </source>
</evidence>
<dbReference type="AlphaFoldDB" id="A0A1L8DCC6"/>
<evidence type="ECO:0000256" key="1">
    <source>
        <dbReference type="SAM" id="MobiDB-lite"/>
    </source>
</evidence>
<proteinExistence type="predicted"/>
<name>A0A1L8DCC6_9DIPT</name>
<reference evidence="2" key="1">
    <citation type="submission" date="2016-12" db="EMBL/GenBank/DDBJ databases">
        <title>An insight into the sialome and mialome of the sand fly, Nyssomyia neivai.</title>
        <authorList>
            <person name="Sebastian V."/>
            <person name="Goulart T.M."/>
            <person name="Oliveira W."/>
            <person name="Calvo E."/>
            <person name="Oliveira L.F."/>
            <person name="Pinto M.C."/>
            <person name="Rosselino A.M."/>
            <person name="Ribeiro J.M."/>
        </authorList>
    </citation>
    <scope>NUCLEOTIDE SEQUENCE</scope>
</reference>
<feature type="region of interest" description="Disordered" evidence="1">
    <location>
        <begin position="66"/>
        <end position="97"/>
    </location>
</feature>
<feature type="compositionally biased region" description="Basic and acidic residues" evidence="1">
    <location>
        <begin position="79"/>
        <end position="88"/>
    </location>
</feature>
<accession>A0A1L8DCC6</accession>
<organism evidence="2">
    <name type="scientific">Nyssomyia neivai</name>
    <dbReference type="NCBI Taxonomy" id="330878"/>
    <lineage>
        <taxon>Eukaryota</taxon>
        <taxon>Metazoa</taxon>
        <taxon>Ecdysozoa</taxon>
        <taxon>Arthropoda</taxon>
        <taxon>Hexapoda</taxon>
        <taxon>Insecta</taxon>
        <taxon>Pterygota</taxon>
        <taxon>Neoptera</taxon>
        <taxon>Endopterygota</taxon>
        <taxon>Diptera</taxon>
        <taxon>Nematocera</taxon>
        <taxon>Psychodoidea</taxon>
        <taxon>Psychodidae</taxon>
        <taxon>Nyssomyia</taxon>
    </lineage>
</organism>
<dbReference type="EMBL" id="GFDF01010049">
    <property type="protein sequence ID" value="JAV04035.1"/>
    <property type="molecule type" value="Transcribed_RNA"/>
</dbReference>